<accession>A0A6J5XZ80</accession>
<sequence>MWRSTAIAKCGDVGHGSNNFQMPRGKGDFAFQSFNVWRFLPILNKRRFINTEKWKIKSQMQKEEFI</sequence>
<gene>
    <name evidence="1" type="ORF">ORAREDHAP_LOCUS41608</name>
</gene>
<dbReference type="Proteomes" id="UP000507245">
    <property type="component" value="Unassembled WGS sequence"/>
</dbReference>
<proteinExistence type="predicted"/>
<evidence type="ECO:0000313" key="2">
    <source>
        <dbReference type="Proteomes" id="UP000507245"/>
    </source>
</evidence>
<organism evidence="1 2">
    <name type="scientific">Prunus armeniaca</name>
    <name type="common">Apricot</name>
    <name type="synonym">Armeniaca vulgaris</name>
    <dbReference type="NCBI Taxonomy" id="36596"/>
    <lineage>
        <taxon>Eukaryota</taxon>
        <taxon>Viridiplantae</taxon>
        <taxon>Streptophyta</taxon>
        <taxon>Embryophyta</taxon>
        <taxon>Tracheophyta</taxon>
        <taxon>Spermatophyta</taxon>
        <taxon>Magnoliopsida</taxon>
        <taxon>eudicotyledons</taxon>
        <taxon>Gunneridae</taxon>
        <taxon>Pentapetalae</taxon>
        <taxon>rosids</taxon>
        <taxon>fabids</taxon>
        <taxon>Rosales</taxon>
        <taxon>Rosaceae</taxon>
        <taxon>Amygdaloideae</taxon>
        <taxon>Amygdaleae</taxon>
        <taxon>Prunus</taxon>
    </lineage>
</organism>
<evidence type="ECO:0000313" key="1">
    <source>
        <dbReference type="EMBL" id="CAB4316384.1"/>
    </source>
</evidence>
<reference evidence="2" key="1">
    <citation type="journal article" date="2020" name="Genome Biol.">
        <title>Gamete binning: chromosome-level and haplotype-resolved genome assembly enabled by high-throughput single-cell sequencing of gamete genomes.</title>
        <authorList>
            <person name="Campoy J.A."/>
            <person name="Sun H."/>
            <person name="Goel M."/>
            <person name="Jiao W.-B."/>
            <person name="Folz-Donahue K."/>
            <person name="Wang N."/>
            <person name="Rubio M."/>
            <person name="Liu C."/>
            <person name="Kukat C."/>
            <person name="Ruiz D."/>
            <person name="Huettel B."/>
            <person name="Schneeberger K."/>
        </authorList>
    </citation>
    <scope>NUCLEOTIDE SEQUENCE [LARGE SCALE GENOMIC DNA]</scope>
    <source>
        <strain evidence="2">cv. Rojo Pasion</strain>
    </source>
</reference>
<name>A0A6J5XZ80_PRUAR</name>
<dbReference type="AlphaFoldDB" id="A0A6J5XZ80"/>
<protein>
    <submittedName>
        <fullName evidence="1">Uncharacterized protein</fullName>
    </submittedName>
</protein>
<dbReference type="EMBL" id="CAEKKB010000007">
    <property type="protein sequence ID" value="CAB4316384.1"/>
    <property type="molecule type" value="Genomic_DNA"/>
</dbReference>
<keyword evidence="2" id="KW-1185">Reference proteome</keyword>